<accession>A0A0X8X451</accession>
<dbReference type="KEGG" id="mgot:MgSA37_03461"/>
<gene>
    <name evidence="1" type="ORF">MgSA37_03461</name>
</gene>
<dbReference type="AlphaFoldDB" id="A0A0X8X451"/>
<dbReference type="Proteomes" id="UP000218263">
    <property type="component" value="Chromosome"/>
</dbReference>
<proteinExistence type="predicted"/>
<evidence type="ECO:0000313" key="2">
    <source>
        <dbReference type="Proteomes" id="UP000218263"/>
    </source>
</evidence>
<evidence type="ECO:0000313" key="1">
    <source>
        <dbReference type="EMBL" id="BAU55280.1"/>
    </source>
</evidence>
<organism evidence="1 2">
    <name type="scientific">Mucilaginibacter gotjawali</name>
    <dbReference type="NCBI Taxonomy" id="1550579"/>
    <lineage>
        <taxon>Bacteria</taxon>
        <taxon>Pseudomonadati</taxon>
        <taxon>Bacteroidota</taxon>
        <taxon>Sphingobacteriia</taxon>
        <taxon>Sphingobacteriales</taxon>
        <taxon>Sphingobacteriaceae</taxon>
        <taxon>Mucilaginibacter</taxon>
    </lineage>
</organism>
<keyword evidence="2" id="KW-1185">Reference proteome</keyword>
<dbReference type="EMBL" id="AP017313">
    <property type="protein sequence ID" value="BAU55280.1"/>
    <property type="molecule type" value="Genomic_DNA"/>
</dbReference>
<reference evidence="1 2" key="1">
    <citation type="submission" date="2015-12" db="EMBL/GenBank/DDBJ databases">
        <title>Genome sequence of Mucilaginibacter gotjawali.</title>
        <authorList>
            <person name="Lee J.S."/>
            <person name="Lee K.C."/>
            <person name="Kim K.K."/>
            <person name="Lee B.W."/>
        </authorList>
    </citation>
    <scope>NUCLEOTIDE SEQUENCE [LARGE SCALE GENOMIC DNA]</scope>
    <source>
        <strain evidence="1 2">SA3-7</strain>
    </source>
</reference>
<sequence>MKIYENESVNKGQPETEHTSEEDASKINKTDENGAYVATDGRSKNYKGGKKTVNGPNYDKLSEGADGDTSSVAGVFK</sequence>
<dbReference type="RefSeq" id="WP_096353528.1">
    <property type="nucleotide sequence ID" value="NZ_AP017313.1"/>
</dbReference>
<protein>
    <submittedName>
        <fullName evidence="1">Uncharacterized protein</fullName>
    </submittedName>
</protein>
<name>A0A0X8X451_9SPHI</name>